<feature type="compositionally biased region" description="Basic and acidic residues" evidence="1">
    <location>
        <begin position="340"/>
        <end position="354"/>
    </location>
</feature>
<evidence type="ECO:0008006" key="4">
    <source>
        <dbReference type="Google" id="ProtNLM"/>
    </source>
</evidence>
<reference evidence="3" key="1">
    <citation type="submission" date="2019-09" db="EMBL/GenBank/DDBJ databases">
        <title>Antimicrobial potential of Antarctic Bacteria.</title>
        <authorList>
            <person name="Benaud N."/>
            <person name="Edwards R.J."/>
            <person name="Ferrari B.C."/>
        </authorList>
    </citation>
    <scope>NUCLEOTIDE SEQUENCE [LARGE SCALE GENOMIC DNA]</scope>
    <source>
        <strain evidence="3">SPB151</strain>
    </source>
</reference>
<proteinExistence type="predicted"/>
<gene>
    <name evidence="2" type="ORF">F1D05_08655</name>
</gene>
<dbReference type="AlphaFoldDB" id="A0A7G6WVC6"/>
<organism evidence="2 3">
    <name type="scientific">Kribbella qitaiheensis</name>
    <dbReference type="NCBI Taxonomy" id="1544730"/>
    <lineage>
        <taxon>Bacteria</taxon>
        <taxon>Bacillati</taxon>
        <taxon>Actinomycetota</taxon>
        <taxon>Actinomycetes</taxon>
        <taxon>Propionibacteriales</taxon>
        <taxon>Kribbellaceae</taxon>
        <taxon>Kribbella</taxon>
    </lineage>
</organism>
<accession>A0A7G6WVC6</accession>
<feature type="region of interest" description="Disordered" evidence="1">
    <location>
        <begin position="280"/>
        <end position="365"/>
    </location>
</feature>
<dbReference type="Proteomes" id="UP000515563">
    <property type="component" value="Chromosome"/>
</dbReference>
<evidence type="ECO:0000313" key="2">
    <source>
        <dbReference type="EMBL" id="QNE17941.1"/>
    </source>
</evidence>
<reference evidence="2 3" key="2">
    <citation type="journal article" date="2020" name="Microbiol. Resour. Announc.">
        <title>Antarctic desert soil bacteria exhibit high novel natural product potential, evaluated through long-read genome sequencing and comparative genomics.</title>
        <authorList>
            <person name="Benaud N."/>
            <person name="Edwards R.J."/>
            <person name="Amos T.G."/>
            <person name="D'Agostino P.M."/>
            <person name="Gutierrez-Chavez C."/>
            <person name="Montgomery K."/>
            <person name="Nicetic I."/>
            <person name="Ferrari B.C."/>
        </authorList>
    </citation>
    <scope>NUCLEOTIDE SEQUENCE [LARGE SCALE GENOMIC DNA]</scope>
    <source>
        <strain evidence="2 3">SPB151</strain>
    </source>
</reference>
<keyword evidence="3" id="KW-1185">Reference proteome</keyword>
<dbReference type="RefSeq" id="WP_185446774.1">
    <property type="nucleotide sequence ID" value="NZ_CP043661.1"/>
</dbReference>
<name>A0A7G6WVC6_9ACTN</name>
<evidence type="ECO:0000313" key="3">
    <source>
        <dbReference type="Proteomes" id="UP000515563"/>
    </source>
</evidence>
<dbReference type="KEGG" id="kqi:F1D05_08655"/>
<protein>
    <recommendedName>
        <fullName evidence="4">DUF222 domain-containing protein</fullName>
    </recommendedName>
</protein>
<sequence length="565" mass="60733">MFAIDLAGCDTAETLSLAAAAHERQRESELELILLAQHYAELHPAPSRVRDDGLPGGEQARVYGGEGCPEIAEFAVAEFGAVIGRSSASAARFIGQAVALPYRFPLTWERVQSGAATGWKALQVVQDCVTLSLAVAAIVDRRVADIIDSVTLIQLKAIIKAAMWEADAGDAKAKAEARAKERGVWVGRTDDHGTTTLFVKGATGDIIALNATIAQLADALAAVGDTDPLDQRRAKAAGLLSDPGLAADLLAAAARHLSTTAAGPDRLPVDEDNELAIVRSIPDPARHPATQSGDGLAEPGPDDADRDTPHPNTPNHPLDHHPQRTLTDHERSATPATRGEPSRPDQPPRSKPGSDEVSAPADVPVSAGMDAVARLELRRRIEAVRGDHPDRRRIYQTVVNLHITDETLLAGAGTARVEGYGPVYTGKLEELLGHHRIVLRPVIDLGTALSVHAYEIPGRIRDHNKLRYPVEQFPYGTGETTTSTDLDHIRPYRPGGPPGQTSTGNLAPLRRFSHRVKTHGGWSVRRVDANTLEWTSPHGYLFHVDHDGTRPIPTANRRPVRGVHS</sequence>
<evidence type="ECO:0000256" key="1">
    <source>
        <dbReference type="SAM" id="MobiDB-lite"/>
    </source>
</evidence>
<dbReference type="EMBL" id="CP043661">
    <property type="protein sequence ID" value="QNE17941.1"/>
    <property type="molecule type" value="Genomic_DNA"/>
</dbReference>
<feature type="compositionally biased region" description="Basic and acidic residues" evidence="1">
    <location>
        <begin position="317"/>
        <end position="332"/>
    </location>
</feature>